<dbReference type="VEuPathDB" id="VectorBase:SCAU005201"/>
<evidence type="ECO:0000259" key="4">
    <source>
        <dbReference type="Pfam" id="PF02114"/>
    </source>
</evidence>
<dbReference type="InterPro" id="IPR051499">
    <property type="entry name" value="Phosducin-like_reg"/>
</dbReference>
<dbReference type="PANTHER" id="PTHR46052">
    <property type="entry name" value="PHOSDUCIN-LIKE PROTEIN"/>
    <property type="match status" value="1"/>
</dbReference>
<evidence type="ECO:0000256" key="1">
    <source>
        <dbReference type="ARBA" id="ARBA00009686"/>
    </source>
</evidence>
<sequence length="278" mass="31460">MATLEDKLLGEKLEYYCSSSEGEYEPDEDDDRGGKAAKQGPEAYIDPDVCPPPPAAGYRQGSTNTGPKGVVEDWQRFKQLQAERREESERQRIELAKKLTMTTATAQEEEERKKQDELDAEFAELMSEDFLQQFQKQRMSEMLRQCGHSQNFGKVLNLTSHTEFLNCVEKENKHTTVIIHIYDKAVSACATLNKCLDTLALEYPTVKFAKICSSVAGMSRDFRKKGLPALLVYKAQAVIGNFVRVTDDLSDDFFASDVESFLIENGILVDKNLYNLQQ</sequence>
<dbReference type="InterPro" id="IPR024253">
    <property type="entry name" value="Phosducin_thioredoxin-like_dom"/>
</dbReference>
<dbReference type="EnsemblMetazoa" id="SCAU005201-RA">
    <property type="protein sequence ID" value="SCAU005201-PA"/>
    <property type="gene ID" value="SCAU005201"/>
</dbReference>
<feature type="compositionally biased region" description="Acidic residues" evidence="3">
    <location>
        <begin position="22"/>
        <end position="31"/>
    </location>
</feature>
<evidence type="ECO:0000313" key="6">
    <source>
        <dbReference type="Proteomes" id="UP000095300"/>
    </source>
</evidence>
<name>A0A1I8P6E9_STOCA</name>
<keyword evidence="2" id="KW-0597">Phosphoprotein</keyword>
<dbReference type="Proteomes" id="UP000095300">
    <property type="component" value="Unassembled WGS sequence"/>
</dbReference>
<keyword evidence="6" id="KW-1185">Reference proteome</keyword>
<dbReference type="InterPro" id="IPR001200">
    <property type="entry name" value="Phosducin"/>
</dbReference>
<evidence type="ECO:0000256" key="2">
    <source>
        <dbReference type="ARBA" id="ARBA00022553"/>
    </source>
</evidence>
<gene>
    <name evidence="5" type="primary">106087063</name>
</gene>
<dbReference type="InterPro" id="IPR023196">
    <property type="entry name" value="Phosducin_N_dom_sf"/>
</dbReference>
<dbReference type="Gene3D" id="3.40.30.10">
    <property type="entry name" value="Glutaredoxin"/>
    <property type="match status" value="1"/>
</dbReference>
<dbReference type="Gene3D" id="1.10.168.10">
    <property type="entry name" value="Phosducin, domain 2"/>
    <property type="match status" value="1"/>
</dbReference>
<feature type="region of interest" description="Disordered" evidence="3">
    <location>
        <begin position="18"/>
        <end position="71"/>
    </location>
</feature>
<accession>A0A1I8P6E9</accession>
<dbReference type="SUPFAM" id="SSF52833">
    <property type="entry name" value="Thioredoxin-like"/>
    <property type="match status" value="1"/>
</dbReference>
<dbReference type="CDD" id="cd02987">
    <property type="entry name" value="Phd_like_Phd"/>
    <property type="match status" value="1"/>
</dbReference>
<protein>
    <recommendedName>
        <fullName evidence="4">Phosducin domain-containing protein</fullName>
    </recommendedName>
</protein>
<dbReference type="AlphaFoldDB" id="A0A1I8P6E9"/>
<dbReference type="OrthoDB" id="70588at2759"/>
<comment type="similarity">
    <text evidence="1">Belongs to the phosducin family.</text>
</comment>
<proteinExistence type="inferred from homology"/>
<dbReference type="Pfam" id="PF02114">
    <property type="entry name" value="Phosducin"/>
    <property type="match status" value="1"/>
</dbReference>
<dbReference type="PANTHER" id="PTHR46052:SF1">
    <property type="entry name" value="PHOSDUCIN-LIKE PROTEIN"/>
    <property type="match status" value="1"/>
</dbReference>
<dbReference type="PRINTS" id="PR00677">
    <property type="entry name" value="PHOSDUCIN"/>
</dbReference>
<evidence type="ECO:0000313" key="5">
    <source>
        <dbReference type="EnsemblMetazoa" id="SCAU005201-PA"/>
    </source>
</evidence>
<dbReference type="GO" id="GO:0008277">
    <property type="term" value="P:regulation of G protein-coupled receptor signaling pathway"/>
    <property type="evidence" value="ECO:0007669"/>
    <property type="project" value="InterPro"/>
</dbReference>
<organism evidence="5 6">
    <name type="scientific">Stomoxys calcitrans</name>
    <name type="common">Stable fly</name>
    <name type="synonym">Conops calcitrans</name>
    <dbReference type="NCBI Taxonomy" id="35570"/>
    <lineage>
        <taxon>Eukaryota</taxon>
        <taxon>Metazoa</taxon>
        <taxon>Ecdysozoa</taxon>
        <taxon>Arthropoda</taxon>
        <taxon>Hexapoda</taxon>
        <taxon>Insecta</taxon>
        <taxon>Pterygota</taxon>
        <taxon>Neoptera</taxon>
        <taxon>Endopterygota</taxon>
        <taxon>Diptera</taxon>
        <taxon>Brachycera</taxon>
        <taxon>Muscomorpha</taxon>
        <taxon>Muscoidea</taxon>
        <taxon>Muscidae</taxon>
        <taxon>Stomoxys</taxon>
    </lineage>
</organism>
<reference evidence="5" key="1">
    <citation type="submission" date="2020-05" db="UniProtKB">
        <authorList>
            <consortium name="EnsemblMetazoa"/>
        </authorList>
    </citation>
    <scope>IDENTIFICATION</scope>
    <source>
        <strain evidence="5">USDA</strain>
    </source>
</reference>
<dbReference type="KEGG" id="scac:106087063"/>
<feature type="domain" description="Phosducin" evidence="4">
    <location>
        <begin position="62"/>
        <end position="278"/>
    </location>
</feature>
<dbReference type="InterPro" id="IPR036249">
    <property type="entry name" value="Thioredoxin-like_sf"/>
</dbReference>
<evidence type="ECO:0000256" key="3">
    <source>
        <dbReference type="SAM" id="MobiDB-lite"/>
    </source>
</evidence>
<dbReference type="STRING" id="35570.A0A1I8P6E9"/>